<evidence type="ECO:0000259" key="6">
    <source>
        <dbReference type="SMART" id="SM00739"/>
    </source>
</evidence>
<keyword evidence="1 4" id="KW-0889">Transcription antitermination</keyword>
<evidence type="ECO:0000313" key="8">
    <source>
        <dbReference type="Proteomes" id="UP000241010"/>
    </source>
</evidence>
<dbReference type="SUPFAM" id="SSF82679">
    <property type="entry name" value="N-utilization substance G protein NusG, N-terminal domain"/>
    <property type="match status" value="1"/>
</dbReference>
<accession>A0A2T4JPA3</accession>
<evidence type="ECO:0000313" key="7">
    <source>
        <dbReference type="EMBL" id="PTE19739.1"/>
    </source>
</evidence>
<dbReference type="PRINTS" id="PR00338">
    <property type="entry name" value="NUSGTNSCPFCT"/>
</dbReference>
<dbReference type="GO" id="GO:0006353">
    <property type="term" value="P:DNA-templated transcription termination"/>
    <property type="evidence" value="ECO:0007669"/>
    <property type="project" value="UniProtKB-KW"/>
</dbReference>
<dbReference type="PANTHER" id="PTHR30265">
    <property type="entry name" value="RHO-INTERACTING TRANSCRIPTION TERMINATION FACTOR NUSG"/>
    <property type="match status" value="1"/>
</dbReference>
<comment type="function">
    <text evidence="4">Participates in transcription elongation, termination and antitermination.</text>
</comment>
<evidence type="ECO:0000259" key="5">
    <source>
        <dbReference type="SMART" id="SM00738"/>
    </source>
</evidence>
<evidence type="ECO:0000256" key="2">
    <source>
        <dbReference type="ARBA" id="ARBA00023015"/>
    </source>
</evidence>
<keyword evidence="4" id="KW-0806">Transcription termination</keyword>
<feature type="domain" description="NusG-like N-terminal" evidence="5">
    <location>
        <begin position="84"/>
        <end position="184"/>
    </location>
</feature>
<dbReference type="GO" id="GO:0032784">
    <property type="term" value="P:regulation of DNA-templated transcription elongation"/>
    <property type="evidence" value="ECO:0007669"/>
    <property type="project" value="InterPro"/>
</dbReference>
<proteinExistence type="inferred from homology"/>
<comment type="caution">
    <text evidence="7">The sequence shown here is derived from an EMBL/GenBank/DDBJ whole genome shotgun (WGS) entry which is preliminary data.</text>
</comment>
<dbReference type="InterPro" id="IPR001062">
    <property type="entry name" value="Transcrpt_antiterm_NusG"/>
</dbReference>
<dbReference type="InterPro" id="IPR043425">
    <property type="entry name" value="NusG-like"/>
</dbReference>
<dbReference type="GO" id="GO:0031564">
    <property type="term" value="P:transcription antitermination"/>
    <property type="evidence" value="ECO:0007669"/>
    <property type="project" value="UniProtKB-KW"/>
</dbReference>
<evidence type="ECO:0000256" key="1">
    <source>
        <dbReference type="ARBA" id="ARBA00022814"/>
    </source>
</evidence>
<gene>
    <name evidence="7" type="ORF">C5F48_21285</name>
</gene>
<protein>
    <recommendedName>
        <fullName evidence="4">Transcription termination/antitermination protein NusG</fullName>
    </recommendedName>
</protein>
<name>A0A2T4JPA3_9RHOB</name>
<dbReference type="SMART" id="SM00739">
    <property type="entry name" value="KOW"/>
    <property type="match status" value="1"/>
</dbReference>
<dbReference type="InterPro" id="IPR006645">
    <property type="entry name" value="NGN-like_dom"/>
</dbReference>
<dbReference type="PANTHER" id="PTHR30265:SF4">
    <property type="entry name" value="KOW MOTIF FAMILY PROTEIN, EXPRESSED"/>
    <property type="match status" value="1"/>
</dbReference>
<sequence>MLTHGHSHDAKPVSICEGTAFCVAMLHHRSHSQSRHERRVLLALIIPLIVFLPEKTCEGRLHVFRSERWDGMPMRLVKNEDFVTMRWHLVLCKPNQHHIARRCLSRLACEVFLPQLHAERRWRGRILKELRPVFPGYLFVGIDPARPLWQPVRTAQGVSRIIGFGEQGPAVVPAEIVAGLMARCDVDGVLHPVREELSVGDKIKIISGPFANFVTSIDKIDADRRLHVLLDLLGHPTKVLLDPSMVVLRS</sequence>
<feature type="domain" description="KOW" evidence="6">
    <location>
        <begin position="196"/>
        <end position="223"/>
    </location>
</feature>
<organism evidence="7 8">
    <name type="scientific">Cereibacter changlensis JA139</name>
    <dbReference type="NCBI Taxonomy" id="1188249"/>
    <lineage>
        <taxon>Bacteria</taxon>
        <taxon>Pseudomonadati</taxon>
        <taxon>Pseudomonadota</taxon>
        <taxon>Alphaproteobacteria</taxon>
        <taxon>Rhodobacterales</taxon>
        <taxon>Paracoccaceae</taxon>
        <taxon>Cereibacter</taxon>
    </lineage>
</organism>
<dbReference type="CDD" id="cd06091">
    <property type="entry name" value="KOW_NusG"/>
    <property type="match status" value="1"/>
</dbReference>
<dbReference type="Gene3D" id="3.30.70.940">
    <property type="entry name" value="NusG, N-terminal domain"/>
    <property type="match status" value="1"/>
</dbReference>
<dbReference type="GO" id="GO:0006354">
    <property type="term" value="P:DNA-templated transcription elongation"/>
    <property type="evidence" value="ECO:0007669"/>
    <property type="project" value="InterPro"/>
</dbReference>
<keyword evidence="8" id="KW-1185">Reference proteome</keyword>
<dbReference type="EMBL" id="PZKG01000188">
    <property type="protein sequence ID" value="PTE19739.1"/>
    <property type="molecule type" value="Genomic_DNA"/>
</dbReference>
<dbReference type="SUPFAM" id="SSF50104">
    <property type="entry name" value="Translation proteins SH3-like domain"/>
    <property type="match status" value="1"/>
</dbReference>
<comment type="similarity">
    <text evidence="4">Belongs to the NusG family.</text>
</comment>
<dbReference type="Pfam" id="PF02357">
    <property type="entry name" value="NusG"/>
    <property type="match status" value="1"/>
</dbReference>
<dbReference type="InterPro" id="IPR036735">
    <property type="entry name" value="NGN_dom_sf"/>
</dbReference>
<evidence type="ECO:0000256" key="4">
    <source>
        <dbReference type="RuleBase" id="RU000538"/>
    </source>
</evidence>
<keyword evidence="2 4" id="KW-0805">Transcription regulation</keyword>
<dbReference type="InterPro" id="IPR008991">
    <property type="entry name" value="Translation_prot_SH3-like_sf"/>
</dbReference>
<dbReference type="SMART" id="SM00738">
    <property type="entry name" value="NGN"/>
    <property type="match status" value="1"/>
</dbReference>
<dbReference type="InterPro" id="IPR005824">
    <property type="entry name" value="KOW"/>
</dbReference>
<dbReference type="Proteomes" id="UP000241010">
    <property type="component" value="Unassembled WGS sequence"/>
</dbReference>
<dbReference type="AlphaFoldDB" id="A0A2T4JPA3"/>
<keyword evidence="3 4" id="KW-0804">Transcription</keyword>
<reference evidence="7 8" key="1">
    <citation type="submission" date="2018-03" db="EMBL/GenBank/DDBJ databases">
        <title>Cereibacter changlensis.</title>
        <authorList>
            <person name="Meyer T.E."/>
            <person name="Miller S."/>
            <person name="Lodha T."/>
            <person name="Gandham S."/>
            <person name="Chintalapati S."/>
            <person name="Chintalapati V.R."/>
        </authorList>
    </citation>
    <scope>NUCLEOTIDE SEQUENCE [LARGE SCALE GENOMIC DNA]</scope>
    <source>
        <strain evidence="7 8">JA139</strain>
    </source>
</reference>
<evidence type="ECO:0000256" key="3">
    <source>
        <dbReference type="ARBA" id="ARBA00023163"/>
    </source>
</evidence>